<dbReference type="Proteomes" id="UP000266841">
    <property type="component" value="Unassembled WGS sequence"/>
</dbReference>
<evidence type="ECO:0000256" key="1">
    <source>
        <dbReference type="ARBA" id="ARBA00022679"/>
    </source>
</evidence>
<evidence type="ECO:0000313" key="3">
    <source>
        <dbReference type="Proteomes" id="UP000266841"/>
    </source>
</evidence>
<dbReference type="Pfam" id="PF04488">
    <property type="entry name" value="Gly_transf_sug"/>
    <property type="match status" value="1"/>
</dbReference>
<dbReference type="PANTHER" id="PTHR32385">
    <property type="entry name" value="MANNOSYL PHOSPHORYLINOSITOL CERAMIDE SYNTHASE"/>
    <property type="match status" value="1"/>
</dbReference>
<dbReference type="OMA" id="HYFERRS"/>
<sequence length="368" mass="41128">MDFFFGKANQERRKLRRAVWAEESEEGIWADALLNLADGYNNTDNNIGADGSYLAAETKVKTDQQGAMMVGTAIPKILHFIWLGGNPLPRFTSLPEGEDHGDDLPGNLGSNACIESWRKHHTGWRFQIWTEADVIMEGCKSSQTSAERLEMHASQISNLSAYSYALKIGNYGLASDVLRLEILSIFGGVYVDIDYLCISPLDDLISPSRLPLHFFCGASNAGCVELNNGIMACKEGGHQILSNMMRSIHHYFERRSERHAAMEKSQIATLVNSFLDEEIQVDGPSPIEVIEHSGPGLLTRELCRWLVSEGTEPPGLSKDRNRVLVYPAAVFHPFPNNLRLSVANKCKFEEFIERDTIAVHLWGSSWQK</sequence>
<keyword evidence="1" id="KW-0808">Transferase</keyword>
<dbReference type="InterPro" id="IPR051706">
    <property type="entry name" value="Glycosyltransferase_domain"/>
</dbReference>
<protein>
    <recommendedName>
        <fullName evidence="4">Alpha 1,4-glycosyltransferase domain-containing protein</fullName>
    </recommendedName>
</protein>
<evidence type="ECO:0000313" key="2">
    <source>
        <dbReference type="EMBL" id="EJK66288.1"/>
    </source>
</evidence>
<dbReference type="PANTHER" id="PTHR32385:SF15">
    <property type="entry name" value="INOSITOL PHOSPHOCERAMIDE MANNOSYLTRANSFERASE 1"/>
    <property type="match status" value="1"/>
</dbReference>
<dbReference type="GO" id="GO:0016020">
    <property type="term" value="C:membrane"/>
    <property type="evidence" value="ECO:0007669"/>
    <property type="project" value="GOC"/>
</dbReference>
<dbReference type="InterPro" id="IPR007577">
    <property type="entry name" value="GlycoTrfase_DXD_sugar-bd_CS"/>
</dbReference>
<dbReference type="GO" id="GO:0000030">
    <property type="term" value="F:mannosyltransferase activity"/>
    <property type="evidence" value="ECO:0007669"/>
    <property type="project" value="TreeGrafter"/>
</dbReference>
<dbReference type="OrthoDB" id="3647at2759"/>
<accession>K0SJ91</accession>
<dbReference type="SUPFAM" id="SSF53448">
    <property type="entry name" value="Nucleotide-diphospho-sugar transferases"/>
    <property type="match status" value="1"/>
</dbReference>
<dbReference type="AlphaFoldDB" id="K0SJ91"/>
<dbReference type="GO" id="GO:0051999">
    <property type="term" value="P:mannosyl-inositol phosphorylceramide biosynthetic process"/>
    <property type="evidence" value="ECO:0007669"/>
    <property type="project" value="TreeGrafter"/>
</dbReference>
<comment type="caution">
    <text evidence="2">The sequence shown here is derived from an EMBL/GenBank/DDBJ whole genome shotgun (WGS) entry which is preliminary data.</text>
</comment>
<name>K0SJ91_THAOC</name>
<reference evidence="2 3" key="1">
    <citation type="journal article" date="2012" name="Genome Biol.">
        <title>Genome and low-iron response of an oceanic diatom adapted to chronic iron limitation.</title>
        <authorList>
            <person name="Lommer M."/>
            <person name="Specht M."/>
            <person name="Roy A.S."/>
            <person name="Kraemer L."/>
            <person name="Andreson R."/>
            <person name="Gutowska M.A."/>
            <person name="Wolf J."/>
            <person name="Bergner S.V."/>
            <person name="Schilhabel M.B."/>
            <person name="Klostermeier U.C."/>
            <person name="Beiko R.G."/>
            <person name="Rosenstiel P."/>
            <person name="Hippler M."/>
            <person name="Laroche J."/>
        </authorList>
    </citation>
    <scope>NUCLEOTIDE SEQUENCE [LARGE SCALE GENOMIC DNA]</scope>
    <source>
        <strain evidence="2 3">CCMP1005</strain>
    </source>
</reference>
<evidence type="ECO:0008006" key="4">
    <source>
        <dbReference type="Google" id="ProtNLM"/>
    </source>
</evidence>
<dbReference type="InterPro" id="IPR029044">
    <property type="entry name" value="Nucleotide-diphossugar_trans"/>
</dbReference>
<dbReference type="Gene3D" id="3.90.550.20">
    <property type="match status" value="1"/>
</dbReference>
<dbReference type="EMBL" id="AGNL01015108">
    <property type="protein sequence ID" value="EJK66288.1"/>
    <property type="molecule type" value="Genomic_DNA"/>
</dbReference>
<gene>
    <name evidence="2" type="ORF">THAOC_12802</name>
</gene>
<organism evidence="2 3">
    <name type="scientific">Thalassiosira oceanica</name>
    <name type="common">Marine diatom</name>
    <dbReference type="NCBI Taxonomy" id="159749"/>
    <lineage>
        <taxon>Eukaryota</taxon>
        <taxon>Sar</taxon>
        <taxon>Stramenopiles</taxon>
        <taxon>Ochrophyta</taxon>
        <taxon>Bacillariophyta</taxon>
        <taxon>Coscinodiscophyceae</taxon>
        <taxon>Thalassiosirophycidae</taxon>
        <taxon>Thalassiosirales</taxon>
        <taxon>Thalassiosiraceae</taxon>
        <taxon>Thalassiosira</taxon>
    </lineage>
</organism>
<keyword evidence="3" id="KW-1185">Reference proteome</keyword>
<proteinExistence type="predicted"/>